<proteinExistence type="predicted"/>
<dbReference type="AlphaFoldDB" id="B0KSV5"/>
<feature type="region of interest" description="Disordered" evidence="1">
    <location>
        <begin position="167"/>
        <end position="206"/>
    </location>
</feature>
<dbReference type="HOGENOM" id="CLU_758348_0_0_6"/>
<protein>
    <submittedName>
        <fullName evidence="2">Sel1 domain protein repeat-containing protein</fullName>
    </submittedName>
</protein>
<dbReference type="PANTHER" id="PTHR45011:SF1">
    <property type="entry name" value="DAP3-BINDING CELL DEATH ENHANCER 1"/>
    <property type="match status" value="1"/>
</dbReference>
<sequence>MRTTPPPSSVEDPVDQFNLGLRFSKARCAEPKVAFEWYRKAAKQGYAPAQHNLAVCYATGVGTSQDEVLAAHWYRKAAVQGHAPAQCNLGACYALGEGVPVDDSMAVSWTRKAAVQGYVAAQYNLASFYTVGRGVGVSYSIAAAWFRKAADRGSALAEAKYREMRKNGVKPATLSGQEESKSKSPGQLSKGREKRRKAESFRGYSEERSSGRVEVSPCPICKVRIANHALKSHIREYHRPEPKLDPNAPRHLPAKKDSGPKLPALPAQKSPSLSLEKRSALESLCPRCGGDGGVRGGCGKCDGSGWVPSAMEHDLFYRPDHAIGENSRISNADYLGGNGGAHFREIDGRIGTNPSHDDYSEEGRG</sequence>
<feature type="region of interest" description="Disordered" evidence="1">
    <location>
        <begin position="237"/>
        <end position="275"/>
    </location>
</feature>
<feature type="region of interest" description="Disordered" evidence="1">
    <location>
        <begin position="344"/>
        <end position="365"/>
    </location>
</feature>
<dbReference type="SUPFAM" id="SSF81901">
    <property type="entry name" value="HCP-like"/>
    <property type="match status" value="1"/>
</dbReference>
<dbReference type="InterPro" id="IPR052748">
    <property type="entry name" value="ISR_Activator"/>
</dbReference>
<name>B0KSV5_PSEPG</name>
<accession>B0KSV5</accession>
<feature type="compositionally biased region" description="Basic and acidic residues" evidence="1">
    <location>
        <begin position="355"/>
        <end position="365"/>
    </location>
</feature>
<evidence type="ECO:0000313" key="2">
    <source>
        <dbReference type="EMBL" id="ABZ00042.1"/>
    </source>
</evidence>
<dbReference type="EMBL" id="CP000926">
    <property type="protein sequence ID" value="ABZ00042.1"/>
    <property type="molecule type" value="Genomic_DNA"/>
</dbReference>
<dbReference type="Gene3D" id="1.25.40.10">
    <property type="entry name" value="Tetratricopeptide repeat domain"/>
    <property type="match status" value="1"/>
</dbReference>
<dbReference type="InterPro" id="IPR011990">
    <property type="entry name" value="TPR-like_helical_dom_sf"/>
</dbReference>
<organism evidence="2 3">
    <name type="scientific">Pseudomonas putida (strain GB-1)</name>
    <dbReference type="NCBI Taxonomy" id="76869"/>
    <lineage>
        <taxon>Bacteria</taxon>
        <taxon>Pseudomonadati</taxon>
        <taxon>Pseudomonadota</taxon>
        <taxon>Gammaproteobacteria</taxon>
        <taxon>Pseudomonadales</taxon>
        <taxon>Pseudomonadaceae</taxon>
        <taxon>Pseudomonas</taxon>
    </lineage>
</organism>
<reference evidence="2 3" key="1">
    <citation type="submission" date="2008-01" db="EMBL/GenBank/DDBJ databases">
        <title>Complete sequence of Pseudomonas putida GB-1.</title>
        <authorList>
            <consortium name="US DOE Joint Genome Institute"/>
            <person name="Copeland A."/>
            <person name="Lucas S."/>
            <person name="Lapidus A."/>
            <person name="Barry K."/>
            <person name="Glavina del Rio T."/>
            <person name="Dalin E."/>
            <person name="Tice H."/>
            <person name="Pitluck S."/>
            <person name="Bruce D."/>
            <person name="Goodwin L."/>
            <person name="Chertkov O."/>
            <person name="Brettin T."/>
            <person name="Detter J.C."/>
            <person name="Han C."/>
            <person name="Kuske C.R."/>
            <person name="Schmutz J."/>
            <person name="Larimer F."/>
            <person name="Land M."/>
            <person name="Hauser L."/>
            <person name="Kyrpides N."/>
            <person name="Kim E."/>
            <person name="McCarthy J.K."/>
            <person name="Richardson P."/>
        </authorList>
    </citation>
    <scope>NUCLEOTIDE SEQUENCE [LARGE SCALE GENOMIC DNA]</scope>
    <source>
        <strain evidence="2 3">GB-1</strain>
    </source>
</reference>
<dbReference type="PANTHER" id="PTHR45011">
    <property type="entry name" value="DAP3-BINDING CELL DEATH ENHANCER 1"/>
    <property type="match status" value="1"/>
</dbReference>
<dbReference type="Proteomes" id="UP000002157">
    <property type="component" value="Chromosome"/>
</dbReference>
<evidence type="ECO:0000313" key="3">
    <source>
        <dbReference type="Proteomes" id="UP000002157"/>
    </source>
</evidence>
<feature type="compositionally biased region" description="Basic and acidic residues" evidence="1">
    <location>
        <begin position="196"/>
        <end position="206"/>
    </location>
</feature>
<dbReference type="KEGG" id="ppg:PputGB1_4151"/>
<dbReference type="eggNOG" id="COG0790">
    <property type="taxonomic scope" value="Bacteria"/>
</dbReference>
<dbReference type="RefSeq" id="WP_012273722.1">
    <property type="nucleotide sequence ID" value="NC_010322.1"/>
</dbReference>
<evidence type="ECO:0000256" key="1">
    <source>
        <dbReference type="SAM" id="MobiDB-lite"/>
    </source>
</evidence>
<dbReference type="InterPro" id="IPR006597">
    <property type="entry name" value="Sel1-like"/>
</dbReference>
<dbReference type="Pfam" id="PF08238">
    <property type="entry name" value="Sel1"/>
    <property type="match status" value="4"/>
</dbReference>
<gene>
    <name evidence="2" type="ordered locus">PputGB1_4151</name>
</gene>
<dbReference type="SMART" id="SM00671">
    <property type="entry name" value="SEL1"/>
    <property type="match status" value="4"/>
</dbReference>